<dbReference type="AlphaFoldDB" id="L0S3Z4"/>
<dbReference type="SUPFAM" id="SSF53448">
    <property type="entry name" value="Nucleotide-diphospho-sugar transferases"/>
    <property type="match status" value="1"/>
</dbReference>
<dbReference type="PANTHER" id="PTHR34106:SF5">
    <property type="entry name" value="GLYCOSIDASE"/>
    <property type="match status" value="1"/>
</dbReference>
<dbReference type="InterPro" id="IPR029044">
    <property type="entry name" value="Nucleotide-diphossugar_trans"/>
</dbReference>
<dbReference type="Gene3D" id="3.90.550.10">
    <property type="entry name" value="Spore Coat Polysaccharide Biosynthesis Protein SpsA, Chain A"/>
    <property type="match status" value="1"/>
</dbReference>
<dbReference type="SUPFAM" id="SSF75005">
    <property type="entry name" value="Arabinanase/levansucrase/invertase"/>
    <property type="match status" value="1"/>
</dbReference>
<dbReference type="GO" id="GO:0016798">
    <property type="term" value="F:hydrolase activity, acting on glycosyl bonds"/>
    <property type="evidence" value="ECO:0007669"/>
    <property type="project" value="UniProtKB-KW"/>
</dbReference>
<dbReference type="STRING" id="1209989.TepRe1_1661"/>
<keyword evidence="4" id="KW-0378">Hydrolase</keyword>
<gene>
    <name evidence="4" type="ordered locus">TEPIRE1_1788</name>
</gene>
<evidence type="ECO:0000256" key="1">
    <source>
        <dbReference type="ARBA" id="ARBA00022676"/>
    </source>
</evidence>
<comment type="similarity">
    <text evidence="3">Belongs to the glycosyl hydrolase 130 family.</text>
</comment>
<keyword evidence="4" id="KW-0326">Glycosidase</keyword>
<evidence type="ECO:0000256" key="2">
    <source>
        <dbReference type="ARBA" id="ARBA00022679"/>
    </source>
</evidence>
<dbReference type="Gene3D" id="2.115.10.20">
    <property type="entry name" value="Glycosyl hydrolase domain, family 43"/>
    <property type="match status" value="1"/>
</dbReference>
<dbReference type="InterPro" id="IPR007184">
    <property type="entry name" value="Mannoside_phosphorylase"/>
</dbReference>
<name>L0S3Z4_TEPAE</name>
<keyword evidence="1" id="KW-0328">Glycosyltransferase</keyword>
<dbReference type="CDD" id="cd18614">
    <property type="entry name" value="GH130"/>
    <property type="match status" value="1"/>
</dbReference>
<dbReference type="PANTHER" id="PTHR34106">
    <property type="entry name" value="GLYCOSIDASE"/>
    <property type="match status" value="1"/>
</dbReference>
<keyword evidence="5" id="KW-1185">Reference proteome</keyword>
<dbReference type="InterPro" id="IPR023296">
    <property type="entry name" value="Glyco_hydro_beta-prop_sf"/>
</dbReference>
<dbReference type="Pfam" id="PF04041">
    <property type="entry name" value="Glyco_hydro_130"/>
    <property type="match status" value="1"/>
</dbReference>
<organism evidence="4 5">
    <name type="scientific">Tepidanaerobacter acetatoxydans (strain DSM 21804 / JCM 16047 / Re1)</name>
    <dbReference type="NCBI Taxonomy" id="1209989"/>
    <lineage>
        <taxon>Bacteria</taxon>
        <taxon>Bacillati</taxon>
        <taxon>Bacillota</taxon>
        <taxon>Clostridia</taxon>
        <taxon>Thermosediminibacterales</taxon>
        <taxon>Tepidanaerobacteraceae</taxon>
        <taxon>Tepidanaerobacter</taxon>
    </lineage>
</organism>
<protein>
    <submittedName>
        <fullName evidence="4">Glycosidase related protein</fullName>
    </submittedName>
</protein>
<evidence type="ECO:0000313" key="5">
    <source>
        <dbReference type="Proteomes" id="UP000010802"/>
    </source>
</evidence>
<dbReference type="eggNOG" id="COG2152">
    <property type="taxonomic scope" value="Bacteria"/>
</dbReference>
<dbReference type="KEGG" id="tae:TepiRe1_1788"/>
<proteinExistence type="inferred from homology"/>
<dbReference type="RefSeq" id="WP_015295561.1">
    <property type="nucleotide sequence ID" value="NC_019954.2"/>
</dbReference>
<reference evidence="5" key="1">
    <citation type="journal article" date="2013" name="Genome Announc.">
        <title>First genome sequence of a syntrophic acetate-oxidizing bacterium, Tepidanaerobacter acetatoxydans strain Re1.</title>
        <authorList>
            <person name="Manzoor S."/>
            <person name="Bongcam-Rudloff E."/>
            <person name="Schnurer A."/>
            <person name="Muller B."/>
        </authorList>
    </citation>
    <scope>NUCLEOTIDE SEQUENCE [LARGE SCALE GENOMIC DNA]</scope>
    <source>
        <strain evidence="5">Re1</strain>
    </source>
</reference>
<sequence>MLGHIEILFKETVDRAKAELKSVKNIDIIIGIPFNDEKDALGNIITVAKNSLKTKGQKLIVCVGGPTDVETIKNIRERFGNEIAGFSLPSGVNGRGFGIRLILEIARLFKSDVILLETDLKSQSEQELKHDWVDCAADPIFGDYDISVACFRRYTLENIIDKILVLPLMTALYKTKFSDPFSGVAAITHDLVEEFCSEFDQNREYLGGYGINPWLITTALKWSKRICEVNLWTKISLISSDKKYIAAKEMLKSLFECIIRDEDIWLEDFQIIKTPDMYGSEFKDVPLKIVYNHEELLDSFIKGTCCYGNLLQKILSKKVLSYIEFMTISKDNVIYSPEIWSQAVYEFIVAYNFNSEIPQEDLLEALIAIYKGMLAALILEIMNANEGLSDLNVDIDTVVLAQTEAIYKNTVNAFMNNKSQFSDNWRQKLEETSPVLTPLDYLEFIPGVPIVLPKKLIGKNRCEAITSKVFKRLQKKYNNAFTSFLETLSIHNNASSEDICRCLTDFMADLENTIDSLCPGNLYSLEGTNDVVKSIFNIIPHSKVIAVKWEILRKLLYEYPPGNLILRMGFRNLRELLDNMNERKILTLASFTEDKDYFDRIFYWLKDNLRPDSFEEVEILPMVVNRNDFHGSSELREISDLNRLTAYIPVMNLGKGMGGNYPKLWYFTRIAKSIVEAEHFSDLWKTYTRERKEVGRKFVNSILGHYGKAVFSAHHIFENWHHRVLVSKLQVIADNLRKENNETDAKNIDIMVKGYGLSMVLNDGTFIPCSAWTWASFSFKGGDGIPTPLFLHVERDWFNHDLLEEIYKEMGYDSEEILQQVFQYISQGRESIDLAKALLGVKQHREQVIIQELDYWPKAEVLKRYSEVPILKPINEHWWENRFVLNTASLRIKDKVYLLYRAFGEDEISRIGLAISDGYRIIERLKEPIFSPEMEEEKKGCEDPRTVIIDDEIFMLYTAYDGVVAQIAAASITIDDFLNRKYNCWKRRGLAFPGLWDKDAILFPEKINGKYVIYHRIEPSIWIAYSPKLSFPWPRDGHKIIMGPRSGMMWDSLKIGAGAQPIKTRYGWLLIYHGVDKDMVYRLGVMLADLKDPGRLLYRSPNPTLSPETKCEVGEKDKCWVPNVVFTCGAVAAEDKEILDIDDEILVYYGAADTYICLATGTVGDMIPAQVRERIDNRR</sequence>
<dbReference type="Proteomes" id="UP000010802">
    <property type="component" value="Chromosome"/>
</dbReference>
<dbReference type="EMBL" id="HF563609">
    <property type="protein sequence ID" value="CCP26588.1"/>
    <property type="molecule type" value="Genomic_DNA"/>
</dbReference>
<accession>L0S3Z4</accession>
<dbReference type="GO" id="GO:0016757">
    <property type="term" value="F:glycosyltransferase activity"/>
    <property type="evidence" value="ECO:0007669"/>
    <property type="project" value="UniProtKB-KW"/>
</dbReference>
<dbReference type="HOGENOM" id="CLU_273303_0_0_9"/>
<dbReference type="PATRIC" id="fig|1209989.3.peg.2064"/>
<keyword evidence="2" id="KW-0808">Transferase</keyword>
<evidence type="ECO:0000256" key="3">
    <source>
        <dbReference type="ARBA" id="ARBA00024356"/>
    </source>
</evidence>
<evidence type="ECO:0000313" key="4">
    <source>
        <dbReference type="EMBL" id="CCP26588.1"/>
    </source>
</evidence>